<gene>
    <name evidence="1" type="ORF">ACFOSE_03350</name>
</gene>
<dbReference type="InterPro" id="IPR036412">
    <property type="entry name" value="HAD-like_sf"/>
</dbReference>
<dbReference type="NCBIfam" id="TIGR01549">
    <property type="entry name" value="HAD-SF-IA-v1"/>
    <property type="match status" value="1"/>
</dbReference>
<dbReference type="PANTHER" id="PTHR43434">
    <property type="entry name" value="PHOSPHOGLYCOLATE PHOSPHATASE"/>
    <property type="match status" value="1"/>
</dbReference>
<dbReference type="RefSeq" id="WP_380430491.1">
    <property type="nucleotide sequence ID" value="NZ_JBHSAC010000029.1"/>
</dbReference>
<accession>A0ABV8D063</accession>
<dbReference type="Pfam" id="PF13419">
    <property type="entry name" value="HAD_2"/>
    <property type="match status" value="1"/>
</dbReference>
<dbReference type="InterPro" id="IPR023214">
    <property type="entry name" value="HAD_sf"/>
</dbReference>
<dbReference type="CDD" id="cd04302">
    <property type="entry name" value="HAD_5NT"/>
    <property type="match status" value="1"/>
</dbReference>
<protein>
    <submittedName>
        <fullName evidence="1">HAD family hydrolase</fullName>
    </submittedName>
</protein>
<dbReference type="Gene3D" id="3.40.50.1000">
    <property type="entry name" value="HAD superfamily/HAD-like"/>
    <property type="match status" value="1"/>
</dbReference>
<dbReference type="SFLD" id="SFLDG01129">
    <property type="entry name" value="C1.5:_HAD__Beta-PGM__Phosphata"/>
    <property type="match status" value="1"/>
</dbReference>
<keyword evidence="1" id="KW-0378">Hydrolase</keyword>
<organism evidence="1 2">
    <name type="scientific">Streptococcus dentapri</name>
    <dbReference type="NCBI Taxonomy" id="573564"/>
    <lineage>
        <taxon>Bacteria</taxon>
        <taxon>Bacillati</taxon>
        <taxon>Bacillota</taxon>
        <taxon>Bacilli</taxon>
        <taxon>Lactobacillales</taxon>
        <taxon>Streptococcaceae</taxon>
        <taxon>Streptococcus</taxon>
    </lineage>
</organism>
<dbReference type="InterPro" id="IPR041492">
    <property type="entry name" value="HAD_2"/>
</dbReference>
<reference evidence="2" key="1">
    <citation type="journal article" date="2019" name="Int. J. Syst. Evol. Microbiol.">
        <title>The Global Catalogue of Microorganisms (GCM) 10K type strain sequencing project: providing services to taxonomists for standard genome sequencing and annotation.</title>
        <authorList>
            <consortium name="The Broad Institute Genomics Platform"/>
            <consortium name="The Broad Institute Genome Sequencing Center for Infectious Disease"/>
            <person name="Wu L."/>
            <person name="Ma J."/>
        </authorList>
    </citation>
    <scope>NUCLEOTIDE SEQUENCE [LARGE SCALE GENOMIC DNA]</scope>
    <source>
        <strain evidence="2">CCUG 58728</strain>
    </source>
</reference>
<dbReference type="InterPro" id="IPR023198">
    <property type="entry name" value="PGP-like_dom2"/>
</dbReference>
<dbReference type="SFLD" id="SFLDS00003">
    <property type="entry name" value="Haloacid_Dehalogenase"/>
    <property type="match status" value="1"/>
</dbReference>
<dbReference type="Proteomes" id="UP001595901">
    <property type="component" value="Unassembled WGS sequence"/>
</dbReference>
<keyword evidence="2" id="KW-1185">Reference proteome</keyword>
<dbReference type="PANTHER" id="PTHR43434:SF20">
    <property type="entry name" value="5'-NUCLEOTIDASE"/>
    <property type="match status" value="1"/>
</dbReference>
<sequence length="219" mass="24442">MTIYKTIIFDLDGTLTNPEKGITNSLIYALKQFDKTVTDKKDLYKFIGPPLSYSFKQFCGFSDTQVQDAINHYRYYFAKKGWAENQVLPGATDLLASLKAQHKQLLLASSKPQPFVLQILDHFNLTDYFDQIAGATLDDSRSTKAQVISHVLKKAGINNPEHCVMVGDREHDIQGAHQNHLPAVGLLLGFGSREELEAAGADVIVRDFDELKALLLVQS</sequence>
<name>A0ABV8D063_9STRE</name>
<comment type="caution">
    <text evidence="1">The sequence shown here is derived from an EMBL/GenBank/DDBJ whole genome shotgun (WGS) entry which is preliminary data.</text>
</comment>
<dbReference type="GO" id="GO:0016787">
    <property type="term" value="F:hydrolase activity"/>
    <property type="evidence" value="ECO:0007669"/>
    <property type="project" value="UniProtKB-KW"/>
</dbReference>
<dbReference type="Gene3D" id="1.10.150.240">
    <property type="entry name" value="Putative phosphatase, domain 2"/>
    <property type="match status" value="1"/>
</dbReference>
<dbReference type="InterPro" id="IPR050155">
    <property type="entry name" value="HAD-like_hydrolase_sf"/>
</dbReference>
<dbReference type="EMBL" id="JBHSAC010000029">
    <property type="protein sequence ID" value="MFC3931826.1"/>
    <property type="molecule type" value="Genomic_DNA"/>
</dbReference>
<dbReference type="SUPFAM" id="SSF56784">
    <property type="entry name" value="HAD-like"/>
    <property type="match status" value="1"/>
</dbReference>
<evidence type="ECO:0000313" key="2">
    <source>
        <dbReference type="Proteomes" id="UP001595901"/>
    </source>
</evidence>
<evidence type="ECO:0000313" key="1">
    <source>
        <dbReference type="EMBL" id="MFC3931826.1"/>
    </source>
</evidence>
<proteinExistence type="predicted"/>
<dbReference type="InterPro" id="IPR006439">
    <property type="entry name" value="HAD-SF_hydro_IA"/>
</dbReference>
<dbReference type="SFLD" id="SFLDG01135">
    <property type="entry name" value="C1.5.6:_HAD__Beta-PGM__Phospha"/>
    <property type="match status" value="1"/>
</dbReference>